<sequence length="789" mass="89653">MPNTLKIVEIMVLFKFCNKPFFTSLFLCFFSQYREVVFAQPQYAVQHFTTESGLPKNSIKDLSVDSKGFMWLATEGGLARFDGRNFRVYDKRNTDTYSNQVKAIAPGIRNPHNQSRLEVAYVSFSNNERANIMNGDAVPVGDEIHIRDEKLAELRNQKLSFDFINGLPERWGRVISPDQSTMVATNFGDGEFYLCSRSSVTHYRGWEKQYEVPNFVTERLNYFTLAGRLYYLNPDRSFTHIYDNKKFSFPLQGDIVRNEHFARNKEAVKLYWNNKTAQAFLCIDNAVFELIQEPDGMLSTRLLIPYFDLYSEHIDILYHDHLNGKVFLASSTSGLFEITLPRFERIKPMGTDVEAFRGGSVSLPAPEGLAWFKAQLTQQDGVNDDIVFDQITVDGRKLAVSGDTIRLFSKQENVKLYFSTAYFGQPESLKISYSLTNSGERMSNANWQEVDAKDKDLVISYASFPTGTFTFTIRKKTGFGGGNLASKHLTIIITEPWYKNGWLYLAFGLLIPGFGFWILRYRFRKIETRNQLLELQVAARTDELRQTLLTLEASQGDLLHQFHLQSRLLTSLAHDLRSPLLAAGLVTGEVGRLIKNHDLAQASLLNRQVEDAVGMIRQSLDELLAYIKVQVYSKEVKIERVALADVIDKCFGFFEKAARINANSFQNNVPRDVTVPTNSLMLDIIIRNLADNANKFTENGTISAHWIAHETSGSLTIRDTGRGLPAAQVAWFEQIGSTSIPEKFNGLGLVIVKELAPFAMIRLNIQSRRGETQVTLHFLNRNAQSMNLE</sequence>
<keyword evidence="4" id="KW-0808">Transferase</keyword>
<evidence type="ECO:0000259" key="3">
    <source>
        <dbReference type="PROSITE" id="PS50109"/>
    </source>
</evidence>
<dbReference type="OrthoDB" id="799853at2"/>
<gene>
    <name evidence="4" type="ORF">CLV60_103401</name>
</gene>
<protein>
    <submittedName>
        <fullName evidence="4">Signal transduction histidine kinase</fullName>
    </submittedName>
</protein>
<dbReference type="Pfam" id="PF02518">
    <property type="entry name" value="HATPase_c"/>
    <property type="match status" value="1"/>
</dbReference>
<reference evidence="4 5" key="1">
    <citation type="submission" date="2018-03" db="EMBL/GenBank/DDBJ databases">
        <title>Genomic Encyclopedia of Archaeal and Bacterial Type Strains, Phase II (KMG-II): from individual species to whole genera.</title>
        <authorList>
            <person name="Goeker M."/>
        </authorList>
    </citation>
    <scope>NUCLEOTIDE SEQUENCE [LARGE SCALE GENOMIC DNA]</scope>
    <source>
        <strain evidence="4 5">DSM 29057</strain>
    </source>
</reference>
<dbReference type="SUPFAM" id="SSF55874">
    <property type="entry name" value="ATPase domain of HSP90 chaperone/DNA topoisomerase II/histidine kinase"/>
    <property type="match status" value="1"/>
</dbReference>
<dbReference type="AlphaFoldDB" id="A0A2P8GCB8"/>
<comment type="caution">
    <text evidence="4">The sequence shown here is derived from an EMBL/GenBank/DDBJ whole genome shotgun (WGS) entry which is preliminary data.</text>
</comment>
<keyword evidence="5" id="KW-1185">Reference proteome</keyword>
<dbReference type="InterPro" id="IPR005467">
    <property type="entry name" value="His_kinase_dom"/>
</dbReference>
<keyword evidence="1" id="KW-0597">Phosphoprotein</keyword>
<organism evidence="4 5">
    <name type="scientific">Dyadobacter jiangsuensis</name>
    <dbReference type="NCBI Taxonomy" id="1591085"/>
    <lineage>
        <taxon>Bacteria</taxon>
        <taxon>Pseudomonadati</taxon>
        <taxon>Bacteroidota</taxon>
        <taxon>Cytophagia</taxon>
        <taxon>Cytophagales</taxon>
        <taxon>Spirosomataceae</taxon>
        <taxon>Dyadobacter</taxon>
    </lineage>
</organism>
<keyword evidence="2" id="KW-0812">Transmembrane</keyword>
<dbReference type="PANTHER" id="PTHR43547">
    <property type="entry name" value="TWO-COMPONENT HISTIDINE KINASE"/>
    <property type="match status" value="1"/>
</dbReference>
<evidence type="ECO:0000313" key="5">
    <source>
        <dbReference type="Proteomes" id="UP000241964"/>
    </source>
</evidence>
<feature type="transmembrane region" description="Helical" evidence="2">
    <location>
        <begin position="501"/>
        <end position="519"/>
    </location>
</feature>
<feature type="domain" description="Histidine kinase" evidence="3">
    <location>
        <begin position="571"/>
        <end position="782"/>
    </location>
</feature>
<dbReference type="EMBL" id="PYAS01000003">
    <property type="protein sequence ID" value="PSL31535.1"/>
    <property type="molecule type" value="Genomic_DNA"/>
</dbReference>
<keyword evidence="4" id="KW-0418">Kinase</keyword>
<evidence type="ECO:0000256" key="2">
    <source>
        <dbReference type="SAM" id="Phobius"/>
    </source>
</evidence>
<dbReference type="InterPro" id="IPR013783">
    <property type="entry name" value="Ig-like_fold"/>
</dbReference>
<dbReference type="Gene3D" id="2.130.10.10">
    <property type="entry name" value="YVTN repeat-like/Quinoprotein amine dehydrogenase"/>
    <property type="match status" value="1"/>
</dbReference>
<dbReference type="GO" id="GO:0000155">
    <property type="term" value="F:phosphorelay sensor kinase activity"/>
    <property type="evidence" value="ECO:0007669"/>
    <property type="project" value="TreeGrafter"/>
</dbReference>
<dbReference type="PROSITE" id="PS50109">
    <property type="entry name" value="HIS_KIN"/>
    <property type="match status" value="1"/>
</dbReference>
<accession>A0A2P8GCB8</accession>
<dbReference type="Gene3D" id="3.30.565.10">
    <property type="entry name" value="Histidine kinase-like ATPase, C-terminal domain"/>
    <property type="match status" value="1"/>
</dbReference>
<dbReference type="Gene3D" id="2.60.40.10">
    <property type="entry name" value="Immunoglobulins"/>
    <property type="match status" value="1"/>
</dbReference>
<dbReference type="InterPro" id="IPR015943">
    <property type="entry name" value="WD40/YVTN_repeat-like_dom_sf"/>
</dbReference>
<dbReference type="InterPro" id="IPR036890">
    <property type="entry name" value="HATPase_C_sf"/>
</dbReference>
<name>A0A2P8GCB8_9BACT</name>
<keyword evidence="2" id="KW-1133">Transmembrane helix</keyword>
<proteinExistence type="predicted"/>
<dbReference type="PANTHER" id="PTHR43547:SF2">
    <property type="entry name" value="HYBRID SIGNAL TRANSDUCTION HISTIDINE KINASE C"/>
    <property type="match status" value="1"/>
</dbReference>
<evidence type="ECO:0000256" key="1">
    <source>
        <dbReference type="ARBA" id="ARBA00022553"/>
    </source>
</evidence>
<keyword evidence="2" id="KW-0472">Membrane</keyword>
<dbReference type="InterPro" id="IPR003594">
    <property type="entry name" value="HATPase_dom"/>
</dbReference>
<dbReference type="SMART" id="SM00387">
    <property type="entry name" value="HATPase_c"/>
    <property type="match status" value="1"/>
</dbReference>
<evidence type="ECO:0000313" key="4">
    <source>
        <dbReference type="EMBL" id="PSL31535.1"/>
    </source>
</evidence>
<dbReference type="Proteomes" id="UP000241964">
    <property type="component" value="Unassembled WGS sequence"/>
</dbReference>